<dbReference type="GeneID" id="61762362"/>
<gene>
    <name evidence="2" type="ORF">NCTC12971_04415</name>
</gene>
<sequence length="185" mass="20562">MRIKTSLVAFLMILIPIAAVAANGIEYQDKATEDAANLVTKYTLSGDGERGKYLKQLEKMTAKHPGNNNVRNMYASILIAERNYPMGLEQLKIINKDNPKPGSKLTECMLMEKTGERAGGCYQGVVSLFEESHTEDDNYIIALYLSGNPKFEAEKNKLMDSGRLTEEEKNILSLSRDKLIGSVLP</sequence>
<evidence type="ECO:0000256" key="1">
    <source>
        <dbReference type="SAM" id="SignalP"/>
    </source>
</evidence>
<dbReference type="EMBL" id="LR590463">
    <property type="protein sequence ID" value="VTP66092.1"/>
    <property type="molecule type" value="Genomic_DNA"/>
</dbReference>
<accession>A0A4U9HP37</accession>
<proteinExistence type="predicted"/>
<dbReference type="Proteomes" id="UP000307968">
    <property type="component" value="Chromosome"/>
</dbReference>
<evidence type="ECO:0000313" key="3">
    <source>
        <dbReference type="Proteomes" id="UP000307968"/>
    </source>
</evidence>
<feature type="chain" id="PRO_5020735133" description="Flp pilus assembly protein TadD, contains TPR repeats" evidence="1">
    <location>
        <begin position="22"/>
        <end position="185"/>
    </location>
</feature>
<evidence type="ECO:0000313" key="2">
    <source>
        <dbReference type="EMBL" id="VTP66092.1"/>
    </source>
</evidence>
<dbReference type="AlphaFoldDB" id="A0A4U9HP37"/>
<evidence type="ECO:0008006" key="4">
    <source>
        <dbReference type="Google" id="ProtNLM"/>
    </source>
</evidence>
<organism evidence="2 3">
    <name type="scientific">Serratia rubidaea</name>
    <name type="common">Serratia marinorubra</name>
    <dbReference type="NCBI Taxonomy" id="61652"/>
    <lineage>
        <taxon>Bacteria</taxon>
        <taxon>Pseudomonadati</taxon>
        <taxon>Pseudomonadota</taxon>
        <taxon>Gammaproteobacteria</taxon>
        <taxon>Enterobacterales</taxon>
        <taxon>Yersiniaceae</taxon>
        <taxon>Serratia</taxon>
    </lineage>
</organism>
<name>A0A4U9HP37_SERRU</name>
<keyword evidence="1" id="KW-0732">Signal</keyword>
<feature type="signal peptide" evidence="1">
    <location>
        <begin position="1"/>
        <end position="21"/>
    </location>
</feature>
<reference evidence="2 3" key="1">
    <citation type="submission" date="2019-05" db="EMBL/GenBank/DDBJ databases">
        <authorList>
            <consortium name="Pathogen Informatics"/>
        </authorList>
    </citation>
    <scope>NUCLEOTIDE SEQUENCE [LARGE SCALE GENOMIC DNA]</scope>
    <source>
        <strain evidence="2 3">NCTC12971</strain>
    </source>
</reference>
<protein>
    <recommendedName>
        <fullName evidence="4">Flp pilus assembly protein TadD, contains TPR repeats</fullName>
    </recommendedName>
</protein>
<dbReference type="RefSeq" id="WP_152972179.1">
    <property type="nucleotide sequence ID" value="NZ_CAMIPJ010000007.1"/>
</dbReference>